<feature type="transmembrane region" description="Helical" evidence="1">
    <location>
        <begin position="7"/>
        <end position="30"/>
    </location>
</feature>
<evidence type="ECO:0000256" key="1">
    <source>
        <dbReference type="SAM" id="Phobius"/>
    </source>
</evidence>
<keyword evidence="3" id="KW-1185">Reference proteome</keyword>
<accession>A0A1C4B823</accession>
<keyword evidence="1" id="KW-0472">Membrane</keyword>
<dbReference type="Proteomes" id="UP000199268">
    <property type="component" value="Unassembled WGS sequence"/>
</dbReference>
<keyword evidence="1" id="KW-0812">Transmembrane</keyword>
<evidence type="ECO:0000313" key="3">
    <source>
        <dbReference type="Proteomes" id="UP000199268"/>
    </source>
</evidence>
<gene>
    <name evidence="2" type="ORF">GA0061074_10931</name>
</gene>
<dbReference type="EMBL" id="FMAO01000009">
    <property type="protein sequence ID" value="SCC02964.1"/>
    <property type="molecule type" value="Genomic_DNA"/>
</dbReference>
<dbReference type="AlphaFoldDB" id="A0A1C4B823"/>
<organism evidence="2 3">
    <name type="scientific">Weissella bombi</name>
    <dbReference type="NCBI Taxonomy" id="1505725"/>
    <lineage>
        <taxon>Bacteria</taxon>
        <taxon>Bacillati</taxon>
        <taxon>Bacillota</taxon>
        <taxon>Bacilli</taxon>
        <taxon>Lactobacillales</taxon>
        <taxon>Lactobacillaceae</taxon>
        <taxon>Weissella</taxon>
    </lineage>
</organism>
<sequence length="169" mass="17993">MGDRAKLILWGMVGTVLFGAVVFTVTIYYGSQQRNDKVVSAKKEYATKSIKDENSEHSVMSSSSIAVDSTEALDTEQGPQITPITFEEGMGLIDKVGGEIIGEDAKVIASDGPSITIGGGVGAKGYDKITFTPDEAGNVTIHYEFGTLEGGSYSSIASYMPEKDYVTTR</sequence>
<dbReference type="OrthoDB" id="10015624at2"/>
<proteinExistence type="predicted"/>
<evidence type="ECO:0000313" key="2">
    <source>
        <dbReference type="EMBL" id="SCC02964.1"/>
    </source>
</evidence>
<dbReference type="RefSeq" id="WP_092463084.1">
    <property type="nucleotide sequence ID" value="NZ_BJEE01000008.1"/>
</dbReference>
<protein>
    <submittedName>
        <fullName evidence="2">Uncharacterized protein</fullName>
    </submittedName>
</protein>
<reference evidence="3" key="1">
    <citation type="submission" date="2016-08" db="EMBL/GenBank/DDBJ databases">
        <authorList>
            <person name="Varghese N."/>
            <person name="Submissions Spin"/>
        </authorList>
    </citation>
    <scope>NUCLEOTIDE SEQUENCE [LARGE SCALE GENOMIC DNA]</scope>
    <source>
        <strain evidence="3">R-53094</strain>
    </source>
</reference>
<name>A0A1C4B823_9LACO</name>
<keyword evidence="1" id="KW-1133">Transmembrane helix</keyword>
<dbReference type="STRING" id="1505725.GA0061074_10931"/>